<accession>A0A9N9BHH2</accession>
<name>A0A9N9BHH2_FUNMO</name>
<protein>
    <submittedName>
        <fullName evidence="2">6458_t:CDS:1</fullName>
    </submittedName>
</protein>
<feature type="compositionally biased region" description="Low complexity" evidence="1">
    <location>
        <begin position="39"/>
        <end position="54"/>
    </location>
</feature>
<evidence type="ECO:0000256" key="1">
    <source>
        <dbReference type="SAM" id="MobiDB-lite"/>
    </source>
</evidence>
<evidence type="ECO:0000313" key="2">
    <source>
        <dbReference type="EMBL" id="CAG8568856.1"/>
    </source>
</evidence>
<organism evidence="2 3">
    <name type="scientific">Funneliformis mosseae</name>
    <name type="common">Endomycorrhizal fungus</name>
    <name type="synonym">Glomus mosseae</name>
    <dbReference type="NCBI Taxonomy" id="27381"/>
    <lineage>
        <taxon>Eukaryota</taxon>
        <taxon>Fungi</taxon>
        <taxon>Fungi incertae sedis</taxon>
        <taxon>Mucoromycota</taxon>
        <taxon>Glomeromycotina</taxon>
        <taxon>Glomeromycetes</taxon>
        <taxon>Glomerales</taxon>
        <taxon>Glomeraceae</taxon>
        <taxon>Funneliformis</taxon>
    </lineage>
</organism>
<feature type="region of interest" description="Disordered" evidence="1">
    <location>
        <begin position="36"/>
        <end position="76"/>
    </location>
</feature>
<keyword evidence="3" id="KW-1185">Reference proteome</keyword>
<sequence length="76" mass="8863">MIQNYLENGGLAYCLPQNLMAFTFNNILTLTITYHKRNNNSNDSDNNNSDSNDINSDESDINEYEEKKVLDYKNEY</sequence>
<dbReference type="Proteomes" id="UP000789375">
    <property type="component" value="Unassembled WGS sequence"/>
</dbReference>
<dbReference type="EMBL" id="CAJVPP010001696">
    <property type="protein sequence ID" value="CAG8568856.1"/>
    <property type="molecule type" value="Genomic_DNA"/>
</dbReference>
<feature type="compositionally biased region" description="Basic and acidic residues" evidence="1">
    <location>
        <begin position="64"/>
        <end position="76"/>
    </location>
</feature>
<gene>
    <name evidence="2" type="ORF">FMOSSE_LOCUS7348</name>
</gene>
<comment type="caution">
    <text evidence="2">The sequence shown here is derived from an EMBL/GenBank/DDBJ whole genome shotgun (WGS) entry which is preliminary data.</text>
</comment>
<reference evidence="2" key="1">
    <citation type="submission" date="2021-06" db="EMBL/GenBank/DDBJ databases">
        <authorList>
            <person name="Kallberg Y."/>
            <person name="Tangrot J."/>
            <person name="Rosling A."/>
        </authorList>
    </citation>
    <scope>NUCLEOTIDE SEQUENCE</scope>
    <source>
        <strain evidence="2">87-6 pot B 2015</strain>
    </source>
</reference>
<dbReference type="AlphaFoldDB" id="A0A9N9BHH2"/>
<proteinExistence type="predicted"/>
<evidence type="ECO:0000313" key="3">
    <source>
        <dbReference type="Proteomes" id="UP000789375"/>
    </source>
</evidence>